<evidence type="ECO:0000313" key="6">
    <source>
        <dbReference type="Proteomes" id="UP000639606"/>
    </source>
</evidence>
<name>A0A918AF84_9PSEU</name>
<comment type="subcellular location">
    <subcellularLocation>
        <location evidence="1">Cytoplasm</location>
    </subcellularLocation>
</comment>
<dbReference type="EMBL" id="BMRG01000001">
    <property type="protein sequence ID" value="GGP34373.1"/>
    <property type="molecule type" value="Genomic_DNA"/>
</dbReference>
<comment type="caution">
    <text evidence="5">The sequence shown here is derived from an EMBL/GenBank/DDBJ whole genome shotgun (WGS) entry which is preliminary data.</text>
</comment>
<keyword evidence="4" id="KW-0143">Chaperone</keyword>
<organism evidence="5 6">
    <name type="scientific">Saccharothrix coeruleofusca</name>
    <dbReference type="NCBI Taxonomy" id="33919"/>
    <lineage>
        <taxon>Bacteria</taxon>
        <taxon>Bacillati</taxon>
        <taxon>Actinomycetota</taxon>
        <taxon>Actinomycetes</taxon>
        <taxon>Pseudonocardiales</taxon>
        <taxon>Pseudonocardiaceae</taxon>
        <taxon>Saccharothrix</taxon>
    </lineage>
</organism>
<evidence type="ECO:0000256" key="2">
    <source>
        <dbReference type="ARBA" id="ARBA00006411"/>
    </source>
</evidence>
<proteinExistence type="inferred from homology"/>
<gene>
    <name evidence="5" type="ORF">GCM10010185_01200</name>
</gene>
<reference evidence="5" key="1">
    <citation type="journal article" date="2014" name="Int. J. Syst. Evol. Microbiol.">
        <title>Complete genome sequence of Corynebacterium casei LMG S-19264T (=DSM 44701T), isolated from a smear-ripened cheese.</title>
        <authorList>
            <consortium name="US DOE Joint Genome Institute (JGI-PGF)"/>
            <person name="Walter F."/>
            <person name="Albersmeier A."/>
            <person name="Kalinowski J."/>
            <person name="Ruckert C."/>
        </authorList>
    </citation>
    <scope>NUCLEOTIDE SEQUENCE</scope>
    <source>
        <strain evidence="5">JCM 3313</strain>
    </source>
</reference>
<evidence type="ECO:0000256" key="1">
    <source>
        <dbReference type="ARBA" id="ARBA00004496"/>
    </source>
</evidence>
<comment type="similarity">
    <text evidence="2">Belongs to the EspG family.</text>
</comment>
<evidence type="ECO:0008006" key="7">
    <source>
        <dbReference type="Google" id="ProtNLM"/>
    </source>
</evidence>
<keyword evidence="6" id="KW-1185">Reference proteome</keyword>
<dbReference type="Proteomes" id="UP000639606">
    <property type="component" value="Unassembled WGS sequence"/>
</dbReference>
<dbReference type="RefSeq" id="WP_189221045.1">
    <property type="nucleotide sequence ID" value="NZ_BMRG01000001.1"/>
</dbReference>
<evidence type="ECO:0000313" key="5">
    <source>
        <dbReference type="EMBL" id="GGP34373.1"/>
    </source>
</evidence>
<sequence>MTGHTVLWSPVRLSPVELAVCWSHLGLGALPRVLDPAAVQPRDSVREVLTGLRGRGVAPRGGQLERQLRTLAGGECRIDSWQFLDEPVRLRAALSGPVGVLAVLRADHAVLVSVPHYAVPGQLLAGLAPVDPAPLPPVSVRATALDEADRDHLAAALAARGEPRSAAERCARALRDAGHHGRFAVTAGGRRSGRVVAFHDTGLGRLLVLRGPDRTTCLPADRAAVAAAIAELVDETRGSTEPLA</sequence>
<dbReference type="Pfam" id="PF14011">
    <property type="entry name" value="ESX-1_EspG"/>
    <property type="match status" value="1"/>
</dbReference>
<dbReference type="InterPro" id="IPR025734">
    <property type="entry name" value="EspG"/>
</dbReference>
<dbReference type="AlphaFoldDB" id="A0A918AF84"/>
<evidence type="ECO:0000256" key="3">
    <source>
        <dbReference type="ARBA" id="ARBA00022490"/>
    </source>
</evidence>
<keyword evidence="3" id="KW-0963">Cytoplasm</keyword>
<reference evidence="5" key="2">
    <citation type="submission" date="2020-09" db="EMBL/GenBank/DDBJ databases">
        <authorList>
            <person name="Sun Q."/>
            <person name="Ohkuma M."/>
        </authorList>
    </citation>
    <scope>NUCLEOTIDE SEQUENCE</scope>
    <source>
        <strain evidence="5">JCM 3313</strain>
    </source>
</reference>
<evidence type="ECO:0000256" key="4">
    <source>
        <dbReference type="ARBA" id="ARBA00023186"/>
    </source>
</evidence>
<protein>
    <recommendedName>
        <fullName evidence="7">ESAT-6 protein secretion system EspG family protein</fullName>
    </recommendedName>
</protein>
<accession>A0A918AF84</accession>